<feature type="domain" description="Putative mucin/carbohydrate-binding" evidence="1">
    <location>
        <begin position="216"/>
        <end position="335"/>
    </location>
</feature>
<dbReference type="InterPro" id="IPR004954">
    <property type="entry name" value="Mucin-bd"/>
</dbReference>
<reference evidence="2 3" key="1">
    <citation type="submission" date="2016-04" db="EMBL/GenBank/DDBJ databases">
        <title>High quality genome of the nematocidal Bacillus thuringiensis MYBT18246.</title>
        <authorList>
            <person name="Hollensteiner J."/>
            <person name="Poehlein A."/>
            <person name="Sproeer C."/>
            <person name="Bunk B."/>
            <person name="Rosenstiel P."/>
            <person name="Schulenburg H."/>
            <person name="Liesegang H."/>
        </authorList>
    </citation>
    <scope>NUCLEOTIDE SEQUENCE [LARGE SCALE GENOMIC DNA]</scope>
    <source>
        <strain evidence="2 3">MYBT18246</strain>
    </source>
</reference>
<dbReference type="AlphaFoldDB" id="A0A9W3SGL9"/>
<feature type="domain" description="Putative mucin/carbohydrate-binding" evidence="1">
    <location>
        <begin position="16"/>
        <end position="133"/>
    </location>
</feature>
<evidence type="ECO:0000313" key="2">
    <source>
        <dbReference type="EMBL" id="ANS51081.1"/>
    </source>
</evidence>
<gene>
    <name evidence="2" type="ORF">BT246_57840</name>
</gene>
<accession>A0A9W3SGL9</accession>
<organism evidence="2 3">
    <name type="scientific">Bacillus thuringiensis</name>
    <dbReference type="NCBI Taxonomy" id="1428"/>
    <lineage>
        <taxon>Bacteria</taxon>
        <taxon>Bacillati</taxon>
        <taxon>Bacillota</taxon>
        <taxon>Bacilli</taxon>
        <taxon>Bacillales</taxon>
        <taxon>Bacillaceae</taxon>
        <taxon>Bacillus</taxon>
        <taxon>Bacillus cereus group</taxon>
    </lineage>
</organism>
<dbReference type="Gene3D" id="2.60.40.3600">
    <property type="match status" value="1"/>
</dbReference>
<evidence type="ECO:0000259" key="1">
    <source>
        <dbReference type="Pfam" id="PF03272"/>
    </source>
</evidence>
<dbReference type="Proteomes" id="UP000092743">
    <property type="component" value="Chromosome"/>
</dbReference>
<protein>
    <recommendedName>
        <fullName evidence="1">Putative mucin/carbohydrate-binding domain-containing protein</fullName>
    </recommendedName>
</protein>
<name>A0A9W3SGL9_BACTU</name>
<evidence type="ECO:0000313" key="3">
    <source>
        <dbReference type="Proteomes" id="UP000092743"/>
    </source>
</evidence>
<sequence>MTEVPLEVIYGDSLVFQGDGNNTRSIVTADHNTKKLQATFTDAKVHYRFENEKYMGITLYDQNGNEKKVISAEGQESSKSFAEQLNGVDFAYGDVIKVYHAESDRLKWYQKNEFVSNGKGKQELYFKLTEKGFERMEAQQEVTAVPQKVVIGTDAEKLDAKDFVQVKDGEVLAFVEKPDTTKIGEQKAKVETKDRFGNKKVTEVSVEVTYGDSIVYQGVSNVTRSIVTLNHAEKKLHATFTNEEIHYRFVNEQYIGLTIYDQNGNEKKHVTAEGQETSKNFAGQVNGTAFEYGDVLKVYHAEPSRLNWYKKNELVKKEDAMKGQEIFFKITQNGLEQVQ</sequence>
<proteinExistence type="predicted"/>
<dbReference type="EMBL" id="CP015350">
    <property type="protein sequence ID" value="ANS51081.1"/>
    <property type="molecule type" value="Genomic_DNA"/>
</dbReference>
<dbReference type="Pfam" id="PF03272">
    <property type="entry name" value="Mucin_bdg"/>
    <property type="match status" value="2"/>
</dbReference>